<dbReference type="CDD" id="cd00109">
    <property type="entry name" value="Kunitz-type"/>
    <property type="match status" value="1"/>
</dbReference>
<dbReference type="PANTHER" id="PTHR10083:SF374">
    <property type="entry name" value="BPTI_KUNITZ INHIBITOR DOMAIN-CONTAINING PROTEIN"/>
    <property type="match status" value="1"/>
</dbReference>
<evidence type="ECO:0000313" key="7">
    <source>
        <dbReference type="Proteomes" id="UP000515204"/>
    </source>
</evidence>
<evidence type="ECO:0000256" key="3">
    <source>
        <dbReference type="ARBA" id="ARBA00022900"/>
    </source>
</evidence>
<evidence type="ECO:0000256" key="2">
    <source>
        <dbReference type="ARBA" id="ARBA00022690"/>
    </source>
</evidence>
<dbReference type="PROSITE" id="PS50279">
    <property type="entry name" value="BPTI_KUNITZ_2"/>
    <property type="match status" value="1"/>
</dbReference>
<dbReference type="FunFam" id="4.10.410.10:FF:000020">
    <property type="entry name" value="Collagen, type VI, alpha 3"/>
    <property type="match status" value="1"/>
</dbReference>
<dbReference type="GO" id="GO:0005615">
    <property type="term" value="C:extracellular space"/>
    <property type="evidence" value="ECO:0007669"/>
    <property type="project" value="TreeGrafter"/>
</dbReference>
<dbReference type="PANTHER" id="PTHR10083">
    <property type="entry name" value="KUNITZ-TYPE PROTEASE INHIBITOR-RELATED"/>
    <property type="match status" value="1"/>
</dbReference>
<evidence type="ECO:0000256" key="5">
    <source>
        <dbReference type="SAM" id="SignalP"/>
    </source>
</evidence>
<proteinExistence type="predicted"/>
<evidence type="ECO:0000259" key="6">
    <source>
        <dbReference type="PROSITE" id="PS50279"/>
    </source>
</evidence>
<reference evidence="8" key="1">
    <citation type="submission" date="2025-08" db="UniProtKB">
        <authorList>
            <consortium name="RefSeq"/>
        </authorList>
    </citation>
    <scope>IDENTIFICATION</scope>
</reference>
<dbReference type="Pfam" id="PF00014">
    <property type="entry name" value="Kunitz_BPTI"/>
    <property type="match status" value="1"/>
</dbReference>
<keyword evidence="2" id="KW-0646">Protease inhibitor</keyword>
<dbReference type="InterPro" id="IPR020901">
    <property type="entry name" value="Prtase_inh_Kunz-CS"/>
</dbReference>
<evidence type="ECO:0000256" key="1">
    <source>
        <dbReference type="ARBA" id="ARBA00022656"/>
    </source>
</evidence>
<keyword evidence="4" id="KW-1015">Disulfide bond</keyword>
<keyword evidence="5" id="KW-0732">Signal</keyword>
<feature type="signal peptide" evidence="5">
    <location>
        <begin position="1"/>
        <end position="18"/>
    </location>
</feature>
<dbReference type="PROSITE" id="PS00280">
    <property type="entry name" value="BPTI_KUNITZ_1"/>
    <property type="match status" value="1"/>
</dbReference>
<dbReference type="GO" id="GO:0090729">
    <property type="term" value="F:toxin activity"/>
    <property type="evidence" value="ECO:0007669"/>
    <property type="project" value="UniProtKB-KW"/>
</dbReference>
<dbReference type="InterPro" id="IPR036880">
    <property type="entry name" value="Kunitz_BPTI_sf"/>
</dbReference>
<keyword evidence="7" id="KW-1185">Reference proteome</keyword>
<organism evidence="7 8">
    <name type="scientific">Dinoponera quadriceps</name>
    <name type="common">South American ant</name>
    <dbReference type="NCBI Taxonomy" id="609295"/>
    <lineage>
        <taxon>Eukaryota</taxon>
        <taxon>Metazoa</taxon>
        <taxon>Ecdysozoa</taxon>
        <taxon>Arthropoda</taxon>
        <taxon>Hexapoda</taxon>
        <taxon>Insecta</taxon>
        <taxon>Pterygota</taxon>
        <taxon>Neoptera</taxon>
        <taxon>Endopterygota</taxon>
        <taxon>Hymenoptera</taxon>
        <taxon>Apocrita</taxon>
        <taxon>Aculeata</taxon>
        <taxon>Formicoidea</taxon>
        <taxon>Formicidae</taxon>
        <taxon>Ponerinae</taxon>
        <taxon>Ponerini</taxon>
        <taxon>Dinoponera</taxon>
    </lineage>
</organism>
<name>A0A6P3YAR0_DINQU</name>
<dbReference type="PRINTS" id="PR00759">
    <property type="entry name" value="BASICPTASE"/>
</dbReference>
<accession>A0A6P3YAR0</accession>
<dbReference type="SMART" id="SM00131">
    <property type="entry name" value="KU"/>
    <property type="match status" value="1"/>
</dbReference>
<dbReference type="RefSeq" id="XP_014488091.1">
    <property type="nucleotide sequence ID" value="XM_014632605.1"/>
</dbReference>
<feature type="chain" id="PRO_5027672860" evidence="5">
    <location>
        <begin position="19"/>
        <end position="83"/>
    </location>
</feature>
<dbReference type="InterPro" id="IPR002223">
    <property type="entry name" value="Kunitz_BPTI"/>
</dbReference>
<dbReference type="OrthoDB" id="4473401at2759"/>
<evidence type="ECO:0000256" key="4">
    <source>
        <dbReference type="ARBA" id="ARBA00023157"/>
    </source>
</evidence>
<sequence>MDAKTLAIVLVVVVYAFAFPDYSSASPAVCDEPLMTGPCRAHTITYGYNPAQKKCVEFVYGGCKGNDNNFPTLEACEKACEYP</sequence>
<dbReference type="GO" id="GO:0004867">
    <property type="term" value="F:serine-type endopeptidase inhibitor activity"/>
    <property type="evidence" value="ECO:0007669"/>
    <property type="project" value="UniProtKB-KW"/>
</dbReference>
<feature type="domain" description="BPTI/Kunitz inhibitor" evidence="6">
    <location>
        <begin position="30"/>
        <end position="80"/>
    </location>
</feature>
<dbReference type="KEGG" id="dqu:106751641"/>
<keyword evidence="1" id="KW-0800">Toxin</keyword>
<protein>
    <submittedName>
        <fullName evidence="8">Trypsin inhibitor-like</fullName>
    </submittedName>
</protein>
<dbReference type="GeneID" id="106751641"/>
<dbReference type="InterPro" id="IPR050098">
    <property type="entry name" value="TFPI/VKTCI-like"/>
</dbReference>
<dbReference type="SUPFAM" id="SSF57362">
    <property type="entry name" value="BPTI-like"/>
    <property type="match status" value="1"/>
</dbReference>
<evidence type="ECO:0000313" key="8">
    <source>
        <dbReference type="RefSeq" id="XP_014488091.1"/>
    </source>
</evidence>
<gene>
    <name evidence="8" type="primary">LOC106751641</name>
</gene>
<dbReference type="Gene3D" id="4.10.410.10">
    <property type="entry name" value="Pancreatic trypsin inhibitor Kunitz domain"/>
    <property type="match status" value="1"/>
</dbReference>
<dbReference type="AlphaFoldDB" id="A0A6P3YAR0"/>
<dbReference type="Proteomes" id="UP000515204">
    <property type="component" value="Unplaced"/>
</dbReference>
<keyword evidence="3" id="KW-0722">Serine protease inhibitor</keyword>